<evidence type="ECO:0008006" key="4">
    <source>
        <dbReference type="Google" id="ProtNLM"/>
    </source>
</evidence>
<evidence type="ECO:0000313" key="2">
    <source>
        <dbReference type="EMBL" id="GCC50707.1"/>
    </source>
</evidence>
<reference evidence="2 3" key="1">
    <citation type="submission" date="2018-11" db="EMBL/GenBank/DDBJ databases">
        <title>Chryseotalea sanarue gen. nov., sp., nov., a member of the family Cytophagaceae, isolated from a brackish lake in Hamamatsu Japan.</title>
        <authorList>
            <person name="Maejima Y."/>
            <person name="Iino T."/>
            <person name="Muraguchi Y."/>
            <person name="Fukuda K."/>
            <person name="Ohkuma M."/>
            <person name="Moriuchi R."/>
            <person name="Dohra H."/>
            <person name="Kimbara K."/>
            <person name="Shintani M."/>
        </authorList>
    </citation>
    <scope>NUCLEOTIDE SEQUENCE [LARGE SCALE GENOMIC DNA]</scope>
    <source>
        <strain evidence="2 3">Ys</strain>
    </source>
</reference>
<keyword evidence="1" id="KW-1133">Transmembrane helix</keyword>
<gene>
    <name evidence="2" type="ORF">SanaruYs_09250</name>
</gene>
<sequence>MWRLLPYLIFWFLGILFGSIGGYYYFFYKQLLQEGKTVKGVVMLHYHGRGERFAPIIDYTIEGKRLVHEHQPAIRGGKELYPLRSTVELLYIPGDPERVALKSVVDTQWLFYVFYGSILLFLLIPLLIFIYTRFK</sequence>
<accession>A0A401U733</accession>
<keyword evidence="1" id="KW-0812">Transmembrane</keyword>
<dbReference type="AlphaFoldDB" id="A0A401U733"/>
<keyword evidence="1" id="KW-0472">Membrane</keyword>
<keyword evidence="3" id="KW-1185">Reference proteome</keyword>
<dbReference type="RefSeq" id="WP_127121377.1">
    <property type="nucleotide sequence ID" value="NZ_BHXQ01000002.1"/>
</dbReference>
<dbReference type="Proteomes" id="UP000288227">
    <property type="component" value="Unassembled WGS sequence"/>
</dbReference>
<proteinExistence type="predicted"/>
<protein>
    <recommendedName>
        <fullName evidence="4">DUF3592 domain-containing protein</fullName>
    </recommendedName>
</protein>
<evidence type="ECO:0000256" key="1">
    <source>
        <dbReference type="SAM" id="Phobius"/>
    </source>
</evidence>
<feature type="transmembrane region" description="Helical" evidence="1">
    <location>
        <begin position="7"/>
        <end position="26"/>
    </location>
</feature>
<feature type="transmembrane region" description="Helical" evidence="1">
    <location>
        <begin position="109"/>
        <end position="131"/>
    </location>
</feature>
<evidence type="ECO:0000313" key="3">
    <source>
        <dbReference type="Proteomes" id="UP000288227"/>
    </source>
</evidence>
<comment type="caution">
    <text evidence="2">The sequence shown here is derived from an EMBL/GenBank/DDBJ whole genome shotgun (WGS) entry which is preliminary data.</text>
</comment>
<dbReference type="EMBL" id="BHXQ01000002">
    <property type="protein sequence ID" value="GCC50707.1"/>
    <property type="molecule type" value="Genomic_DNA"/>
</dbReference>
<name>A0A401U733_9BACT</name>
<organism evidence="2 3">
    <name type="scientific">Chryseotalea sanaruensis</name>
    <dbReference type="NCBI Taxonomy" id="2482724"/>
    <lineage>
        <taxon>Bacteria</taxon>
        <taxon>Pseudomonadati</taxon>
        <taxon>Bacteroidota</taxon>
        <taxon>Cytophagia</taxon>
        <taxon>Cytophagales</taxon>
        <taxon>Chryseotaleaceae</taxon>
        <taxon>Chryseotalea</taxon>
    </lineage>
</organism>